<name>A0A0G3H670_9CORY</name>
<sequence length="1083" mass="117934">MATKDWTPVISLFDELGWRKAKMKQVAALPLGTAEQHKLAKRLLSSGQLPTKNGANPLMLSLFALRLGVAPKRVVQLLRRYNSRGDHRLVAQCVAEHDAEYATGFIDEAARSNGIEGSRLYVDSDFNAASFFILTQYFPEIPIPSHENYLYTWSFLAAHALKVPEGGVSSSRDSNPTLDEIVPTLREHLHACFAGGLDMWGMIGHVALRALHRNEVEREKVVAAAFYSLSTAVRPGQRRRMVEILTKELNVTDDEIREHFKILTGCLTTADPIIISAFGKRAIALAPADAIGDLVLPMLYVTTLKGQKDTLSAVVRRGDIPAGSQAILTERVAELAGSTDEKVAGYATKLLSRWGAAGDGSSTSEETVIYPWNDPPQLWALPRFERIAPTPDSIIDAMRHKAVSERTTTVESEQCLVAFHQLATADIDAAKRLSTTLGSHAPWWFVIPETPDIFSTQSYYGYNSSVGIRNAQLQHTIGTIPNILSEPSYVDLSITVDDLLARLAEYADSGAHAIEADFTLALSRLILDGIDVAAAQAEACRYQVPILRPINETDDVLMAGEILANFIADPYPVPEMMSGVTRNRWEYGEVFQPRTIPTPRSLRKITERLTEDIYRGGLNPAAVPRWGDVGWTQMKYHKTATDAVEGALALQAARSATALEPGTAMNLIALMQPTTRGGLELAQQAISDAWNRGLLRPGVADPRYLHWDPHNTTYTAIATIAVELAETGMLAVAWQLLDDILVLSSKRPASSASTSAIAQAMAQLAPSIAQAISQGQAPAKAANVPGLRHLAAKPTKNKSTTAARSVTAVLPEPTEATSIAINVDLSAWEEPQPNVIADDAICTLVAPTVIAVQFPPSDTTNLIGEKTCYISIFELRNFLNYQELTLYTDGGFDSGWSLFAKWSKNAWHINEKGSRGFPKDNLQLTTTVLYALLGALVTGKEGADTFTTFSRFLTEGKISDEAIRTTTKLLVRNELWSPARALSLLKTDDQLHYLWPLLTECISAATEAVESGANPPKWLTKVLDVVSTYSHILVAATQAGFIPADSWEPLTKIAQHKKKTAAVQKAAALTTILNPAQKAGDAS</sequence>
<reference evidence="2" key="2">
    <citation type="submission" date="2015-05" db="EMBL/GenBank/DDBJ databases">
        <title>Complete genome sequence of Corynebacterium mustelae DSM 45274, isolated from various tissues of a male ferret with lethal sepsis.</title>
        <authorList>
            <person name="Ruckert C."/>
            <person name="Albersmeier A."/>
            <person name="Winkler A."/>
            <person name="Tauch A."/>
        </authorList>
    </citation>
    <scope>NUCLEOTIDE SEQUENCE [LARGE SCALE GENOMIC DNA]</scope>
    <source>
        <strain evidence="2">DSM 45274</strain>
    </source>
</reference>
<dbReference type="Proteomes" id="UP000035199">
    <property type="component" value="Chromosome"/>
</dbReference>
<evidence type="ECO:0000313" key="2">
    <source>
        <dbReference type="Proteomes" id="UP000035199"/>
    </source>
</evidence>
<dbReference type="EMBL" id="CP011542">
    <property type="protein sequence ID" value="AKK07348.1"/>
    <property type="molecule type" value="Genomic_DNA"/>
</dbReference>
<proteinExistence type="predicted"/>
<gene>
    <name evidence="1" type="ORF">CMUST_15295</name>
</gene>
<protein>
    <submittedName>
        <fullName evidence="1">Uncharacterized protein</fullName>
    </submittedName>
</protein>
<dbReference type="STRING" id="571915.CMUST_15295"/>
<reference evidence="1 2" key="1">
    <citation type="journal article" date="2015" name="Genome Announc.">
        <title>Complete Genome Sequence of the Type Strain Corynebacterium mustelae DSM 45274, Isolated from Various Tissues of a Male Ferret with Lethal Sepsis.</title>
        <authorList>
            <person name="Ruckert C."/>
            <person name="Eimer J."/>
            <person name="Winkler A."/>
            <person name="Tauch A."/>
        </authorList>
    </citation>
    <scope>NUCLEOTIDE SEQUENCE [LARGE SCALE GENOMIC DNA]</scope>
    <source>
        <strain evidence="1 2">DSM 45274</strain>
    </source>
</reference>
<accession>A0A0G3H670</accession>
<dbReference type="OrthoDB" id="7065495at2"/>
<dbReference type="KEGG" id="cmv:CMUST_15295"/>
<dbReference type="PATRIC" id="fig|571915.4.peg.3284"/>
<organism evidence="1 2">
    <name type="scientific">Corynebacterium mustelae</name>
    <dbReference type="NCBI Taxonomy" id="571915"/>
    <lineage>
        <taxon>Bacteria</taxon>
        <taxon>Bacillati</taxon>
        <taxon>Actinomycetota</taxon>
        <taxon>Actinomycetes</taxon>
        <taxon>Mycobacteriales</taxon>
        <taxon>Corynebacteriaceae</taxon>
        <taxon>Corynebacterium</taxon>
    </lineage>
</organism>
<dbReference type="RefSeq" id="WP_047263193.1">
    <property type="nucleotide sequence ID" value="NZ_CP011542.1"/>
</dbReference>
<evidence type="ECO:0000313" key="1">
    <source>
        <dbReference type="EMBL" id="AKK07348.1"/>
    </source>
</evidence>
<dbReference type="AlphaFoldDB" id="A0A0G3H670"/>
<keyword evidence="2" id="KW-1185">Reference proteome</keyword>